<accession>A0A1V0RML8</accession>
<keyword evidence="3" id="KW-1185">Reference proteome</keyword>
<protein>
    <submittedName>
        <fullName evidence="2">Uncharacterized protein</fullName>
    </submittedName>
</protein>
<dbReference type="AlphaFoldDB" id="A0A1V0RML8"/>
<dbReference type="Proteomes" id="UP000192273">
    <property type="component" value="Chromosome"/>
</dbReference>
<gene>
    <name evidence="2" type="ORF">ROSMUCSMR3_01392</name>
</gene>
<proteinExistence type="predicted"/>
<dbReference type="EMBL" id="CP020474">
    <property type="protein sequence ID" value="ARE82885.1"/>
    <property type="molecule type" value="Genomic_DNA"/>
</dbReference>
<name>A0A1V0RML8_9RHOB</name>
<evidence type="ECO:0000313" key="3">
    <source>
        <dbReference type="Proteomes" id="UP000192273"/>
    </source>
</evidence>
<dbReference type="RefSeq" id="WP_081506857.1">
    <property type="nucleotide sequence ID" value="NZ_CP020474.1"/>
</dbReference>
<evidence type="ECO:0000313" key="2">
    <source>
        <dbReference type="EMBL" id="ARE82885.1"/>
    </source>
</evidence>
<feature type="region of interest" description="Disordered" evidence="1">
    <location>
        <begin position="108"/>
        <end position="128"/>
    </location>
</feature>
<dbReference type="KEGG" id="rmm:ROSMUCSMR3_01392"/>
<organism evidence="2 3">
    <name type="scientific">Roseovarius mucosus</name>
    <dbReference type="NCBI Taxonomy" id="215743"/>
    <lineage>
        <taxon>Bacteria</taxon>
        <taxon>Pseudomonadati</taxon>
        <taxon>Pseudomonadota</taxon>
        <taxon>Alphaproteobacteria</taxon>
        <taxon>Rhodobacterales</taxon>
        <taxon>Roseobacteraceae</taxon>
        <taxon>Roseovarius</taxon>
    </lineage>
</organism>
<evidence type="ECO:0000256" key="1">
    <source>
        <dbReference type="SAM" id="MobiDB-lite"/>
    </source>
</evidence>
<reference evidence="2 3" key="1">
    <citation type="submission" date="2017-03" db="EMBL/GenBank/DDBJ databases">
        <title>Genome Sequence of Roseovarius mucosus strain SMR3 Isolated from a culture of the Diatom Skeletonema marinoi.</title>
        <authorList>
            <person name="Topel M."/>
            <person name="Pinder M."/>
            <person name="Johansson O.N."/>
            <person name="Kourtchenko O."/>
            <person name="Godhe A."/>
            <person name="Clarke A.K."/>
        </authorList>
    </citation>
    <scope>NUCLEOTIDE SEQUENCE [LARGE SCALE GENOMIC DNA]</scope>
    <source>
        <strain evidence="2 3">SMR3</strain>
    </source>
</reference>
<sequence length="128" mass="13925">MTAKYDDSYFDALTRLAYDPPPITCPGLTVSVIRIRPPGAFPEILVEDQLYPVIGVTATGWLSTAQLGWCQYIGDPAPLPQITRACNLAQQELIKEGDKLKAAIARYAARDDASTDTASRYTHAGARP</sequence>